<dbReference type="Proteomes" id="UP000003250">
    <property type="component" value="Unassembled WGS sequence"/>
</dbReference>
<dbReference type="OrthoDB" id="9778118at2"/>
<accession>H0I151</accession>
<dbReference type="SUPFAM" id="SSF53686">
    <property type="entry name" value="Tryptophan synthase beta subunit-like PLP-dependent enzymes"/>
    <property type="match status" value="1"/>
</dbReference>
<evidence type="ECO:0000313" key="6">
    <source>
        <dbReference type="Proteomes" id="UP000003250"/>
    </source>
</evidence>
<dbReference type="RefSeq" id="WP_008839758.1">
    <property type="nucleotide sequence ID" value="NZ_AHAM01000277.1"/>
</dbReference>
<dbReference type="InterPro" id="IPR050147">
    <property type="entry name" value="Ser/Thr_Dehydratase"/>
</dbReference>
<dbReference type="GO" id="GO:0006565">
    <property type="term" value="P:L-serine catabolic process"/>
    <property type="evidence" value="ECO:0007669"/>
    <property type="project" value="TreeGrafter"/>
</dbReference>
<reference evidence="5 6" key="1">
    <citation type="journal article" date="2012" name="J. Bacteriol.">
        <title>Draft Genome Sequence of Mesorhizobium alhagi CCNWXJ12-2T, a Novel Salt-Resistant Species Isolated from the Desert of Northwestern China.</title>
        <authorList>
            <person name="Zhou M."/>
            <person name="Chen W."/>
            <person name="Chen H."/>
            <person name="Wei G."/>
        </authorList>
    </citation>
    <scope>NUCLEOTIDE SEQUENCE [LARGE SCALE GENOMIC DNA]</scope>
    <source>
        <strain evidence="5 6">CCNWXJ12-2</strain>
    </source>
</reference>
<dbReference type="GO" id="GO:0003941">
    <property type="term" value="F:L-serine ammonia-lyase activity"/>
    <property type="evidence" value="ECO:0007669"/>
    <property type="project" value="TreeGrafter"/>
</dbReference>
<sequence length="426" mass="44974">MNGVVGFSCLRCSTVFPVDLQIDSRGCPRCFEKAPANLRVVYDPIRATRIPPPSSRATDVPSIWRYANWLPCAEGDAVSLGEGLTPLLPGTRMGTNLGVPNLLIKDEGRNPTWSHKDRFSTVAVSIARLQGARVVATASSGNAGASLAAYASHAGLKCVVATFTGTAGPMLAQIRKYGATVVTLADKTHRWPLIAQGATRFGWFAASPFHAPVVGSHPVGIEGYKTLAYEIVEQMRGGVPDWCALPVCYGDALAGVWQGFKDLLLRGKTDRLPRLIAAEVHGSLAKALDDGHDTVATAPAAFDTLAVSIGTTRSTYQALRALRESRGLAVPVGNSVLVPFQEQLAASEGVFAELSSVTPLAAIADLRARDVISRSDCVVAVVTASGLKDIDRSAHFCEQPAFQSVAEAWASLNRSGNLCTPAGEPA</sequence>
<dbReference type="GO" id="GO:0006567">
    <property type="term" value="P:L-threonine catabolic process"/>
    <property type="evidence" value="ECO:0007669"/>
    <property type="project" value="TreeGrafter"/>
</dbReference>
<evidence type="ECO:0000259" key="4">
    <source>
        <dbReference type="Pfam" id="PF00291"/>
    </source>
</evidence>
<dbReference type="PANTHER" id="PTHR48078:SF6">
    <property type="entry name" value="L-THREONINE DEHYDRATASE CATABOLIC TDCB"/>
    <property type="match status" value="1"/>
</dbReference>
<dbReference type="PATRIC" id="fig|1107882.3.peg.5986"/>
<dbReference type="EMBL" id="AHAM01000277">
    <property type="protein sequence ID" value="EHK53298.1"/>
    <property type="molecule type" value="Genomic_DNA"/>
</dbReference>
<evidence type="ECO:0000313" key="5">
    <source>
        <dbReference type="EMBL" id="EHK53298.1"/>
    </source>
</evidence>
<proteinExistence type="predicted"/>
<keyword evidence="3" id="KW-0456">Lyase</keyword>
<evidence type="ECO:0000256" key="3">
    <source>
        <dbReference type="ARBA" id="ARBA00023239"/>
    </source>
</evidence>
<evidence type="ECO:0000256" key="1">
    <source>
        <dbReference type="ARBA" id="ARBA00001933"/>
    </source>
</evidence>
<gene>
    <name evidence="5" type="ORF">MAXJ12_30942</name>
</gene>
<dbReference type="GO" id="GO:0004794">
    <property type="term" value="F:threonine deaminase activity"/>
    <property type="evidence" value="ECO:0007669"/>
    <property type="project" value="TreeGrafter"/>
</dbReference>
<dbReference type="Gene3D" id="3.40.50.1100">
    <property type="match status" value="2"/>
</dbReference>
<feature type="domain" description="Tryptophan synthase beta chain-like PALP" evidence="4">
    <location>
        <begin position="78"/>
        <end position="383"/>
    </location>
</feature>
<keyword evidence="2" id="KW-0663">Pyridoxal phosphate</keyword>
<protein>
    <submittedName>
        <fullName evidence="5">Threonine synthase</fullName>
    </submittedName>
</protein>
<name>H0I151_9HYPH</name>
<dbReference type="InterPro" id="IPR036052">
    <property type="entry name" value="TrpB-like_PALP_sf"/>
</dbReference>
<dbReference type="CDD" id="cd01563">
    <property type="entry name" value="Thr-synth_1"/>
    <property type="match status" value="1"/>
</dbReference>
<dbReference type="InterPro" id="IPR001926">
    <property type="entry name" value="TrpB-like_PALP"/>
</dbReference>
<evidence type="ECO:0000256" key="2">
    <source>
        <dbReference type="ARBA" id="ARBA00022898"/>
    </source>
</evidence>
<dbReference type="AlphaFoldDB" id="H0I151"/>
<dbReference type="Pfam" id="PF00291">
    <property type="entry name" value="PALP"/>
    <property type="match status" value="1"/>
</dbReference>
<keyword evidence="6" id="KW-1185">Reference proteome</keyword>
<comment type="cofactor">
    <cofactor evidence="1">
        <name>pyridoxal 5'-phosphate</name>
        <dbReference type="ChEBI" id="CHEBI:597326"/>
    </cofactor>
</comment>
<dbReference type="GO" id="GO:0009097">
    <property type="term" value="P:isoleucine biosynthetic process"/>
    <property type="evidence" value="ECO:0007669"/>
    <property type="project" value="TreeGrafter"/>
</dbReference>
<organism evidence="5 6">
    <name type="scientific">Mesorhizobium alhagi CCNWXJ12-2</name>
    <dbReference type="NCBI Taxonomy" id="1107882"/>
    <lineage>
        <taxon>Bacteria</taxon>
        <taxon>Pseudomonadati</taxon>
        <taxon>Pseudomonadota</taxon>
        <taxon>Alphaproteobacteria</taxon>
        <taxon>Hyphomicrobiales</taxon>
        <taxon>Phyllobacteriaceae</taxon>
        <taxon>Allomesorhizobium</taxon>
    </lineage>
</organism>
<dbReference type="PANTHER" id="PTHR48078">
    <property type="entry name" value="THREONINE DEHYDRATASE, MITOCHONDRIAL-RELATED"/>
    <property type="match status" value="1"/>
</dbReference>